<dbReference type="AlphaFoldDB" id="A0A4Y7PWU7"/>
<keyword evidence="3" id="KW-1185">Reference proteome</keyword>
<dbReference type="EMBL" id="ML170192">
    <property type="protein sequence ID" value="TDL19884.1"/>
    <property type="molecule type" value="Genomic_DNA"/>
</dbReference>
<dbReference type="OrthoDB" id="3269650at2759"/>
<dbReference type="Proteomes" id="UP000294933">
    <property type="component" value="Unassembled WGS sequence"/>
</dbReference>
<keyword evidence="2" id="KW-0808">Transferase</keyword>
<feature type="domain" description="Aminoglycoside phosphotransferase" evidence="1">
    <location>
        <begin position="101"/>
        <end position="309"/>
    </location>
</feature>
<accession>A0A4Y7PWU7</accession>
<dbReference type="PANTHER" id="PTHR21310">
    <property type="entry name" value="AMINOGLYCOSIDE PHOSPHOTRANSFERASE-RELATED-RELATED"/>
    <property type="match status" value="1"/>
</dbReference>
<dbReference type="InterPro" id="IPR002575">
    <property type="entry name" value="Aminoglycoside_PTrfase"/>
</dbReference>
<evidence type="ECO:0000259" key="1">
    <source>
        <dbReference type="Pfam" id="PF01636"/>
    </source>
</evidence>
<proteinExistence type="predicted"/>
<gene>
    <name evidence="2" type="ORF">BD410DRAFT_899868</name>
</gene>
<reference evidence="2 3" key="1">
    <citation type="submission" date="2018-06" db="EMBL/GenBank/DDBJ databases">
        <title>A transcriptomic atlas of mushroom development highlights an independent origin of complex multicellularity.</title>
        <authorList>
            <consortium name="DOE Joint Genome Institute"/>
            <person name="Krizsan K."/>
            <person name="Almasi E."/>
            <person name="Merenyi Z."/>
            <person name="Sahu N."/>
            <person name="Viragh M."/>
            <person name="Koszo T."/>
            <person name="Mondo S."/>
            <person name="Kiss B."/>
            <person name="Balint B."/>
            <person name="Kues U."/>
            <person name="Barry K."/>
            <person name="Hegedus J.C."/>
            <person name="Henrissat B."/>
            <person name="Johnson J."/>
            <person name="Lipzen A."/>
            <person name="Ohm R."/>
            <person name="Nagy I."/>
            <person name="Pangilinan J."/>
            <person name="Yan J."/>
            <person name="Xiong Y."/>
            <person name="Grigoriev I.V."/>
            <person name="Hibbett D.S."/>
            <person name="Nagy L.G."/>
        </authorList>
    </citation>
    <scope>NUCLEOTIDE SEQUENCE [LARGE SCALE GENOMIC DNA]</scope>
    <source>
        <strain evidence="2 3">SZMC22713</strain>
    </source>
</reference>
<protein>
    <submittedName>
        <fullName evidence="2">Kinase-like protein</fullName>
    </submittedName>
</protein>
<dbReference type="PANTHER" id="PTHR21310:SF13">
    <property type="entry name" value="AMINOGLYCOSIDE PHOSPHOTRANSFERASE DOMAIN-CONTAINING PROTEIN"/>
    <property type="match status" value="1"/>
</dbReference>
<evidence type="ECO:0000313" key="3">
    <source>
        <dbReference type="Proteomes" id="UP000294933"/>
    </source>
</evidence>
<keyword evidence="2" id="KW-0418">Kinase</keyword>
<name>A0A4Y7PWU7_9AGAM</name>
<sequence>MCCPPASEAPSVDELEREHNGYMNRISEDDSKQSNAFTAGINLEALKEIAGLATARSYHRIQKIYQGGFNQIFALSSDDDNAVDVIARVNMPFGGGFEPPLIERQDRVLSEVATLKWLKKNTSIPVPQVFAFDANPENDVGGAYMIQERIMGRPLTEVWSKSCLVSRMEIIKQLAHFQAQLFNTSFSQIGSLLNVEIYRGPWNTPREEMKDLMEEQLAEIRTAPEKILLARQNDGHDTEDFRIDDFEKLYATILHVVQKVELLDQFVGSYSILHPDFNSNNVMVGYDNPSRIVGIIDWEGTRVQPKWNDCGVDFMWDPGNAPCCVLSETTITWDDVIDEWKGIVFKMGPHDLYSDVWRCLARLDNIVCASYVDWANIQKVIDDVTEWRSNWPQLDDVAFGGLDDVLQSFKNVPATSDKILVTVPNFHVERQADADQ</sequence>
<dbReference type="STRING" id="50990.A0A4Y7PWU7"/>
<organism evidence="2 3">
    <name type="scientific">Rickenella mellea</name>
    <dbReference type="NCBI Taxonomy" id="50990"/>
    <lineage>
        <taxon>Eukaryota</taxon>
        <taxon>Fungi</taxon>
        <taxon>Dikarya</taxon>
        <taxon>Basidiomycota</taxon>
        <taxon>Agaricomycotina</taxon>
        <taxon>Agaricomycetes</taxon>
        <taxon>Hymenochaetales</taxon>
        <taxon>Rickenellaceae</taxon>
        <taxon>Rickenella</taxon>
    </lineage>
</organism>
<dbReference type="InterPro" id="IPR011009">
    <property type="entry name" value="Kinase-like_dom_sf"/>
</dbReference>
<dbReference type="InterPro" id="IPR051678">
    <property type="entry name" value="AGP_Transferase"/>
</dbReference>
<dbReference type="GO" id="GO:0016301">
    <property type="term" value="F:kinase activity"/>
    <property type="evidence" value="ECO:0007669"/>
    <property type="project" value="UniProtKB-KW"/>
</dbReference>
<dbReference type="Pfam" id="PF01636">
    <property type="entry name" value="APH"/>
    <property type="match status" value="1"/>
</dbReference>
<evidence type="ECO:0000313" key="2">
    <source>
        <dbReference type="EMBL" id="TDL19884.1"/>
    </source>
</evidence>
<dbReference type="VEuPathDB" id="FungiDB:BD410DRAFT_899868"/>
<dbReference type="SUPFAM" id="SSF56112">
    <property type="entry name" value="Protein kinase-like (PK-like)"/>
    <property type="match status" value="1"/>
</dbReference>
<dbReference type="Gene3D" id="3.90.1200.10">
    <property type="match status" value="1"/>
</dbReference>